<dbReference type="InterPro" id="IPR029069">
    <property type="entry name" value="HotDog_dom_sf"/>
</dbReference>
<gene>
    <name evidence="1" type="ORF">SAMN05660662_0324</name>
</gene>
<dbReference type="STRING" id="1550231.SAMN05660662_0324"/>
<dbReference type="SUPFAM" id="SSF54637">
    <property type="entry name" value="Thioesterase/thiol ester dehydrase-isomerase"/>
    <property type="match status" value="2"/>
</dbReference>
<dbReference type="Gene3D" id="3.10.129.10">
    <property type="entry name" value="Hotdog Thioesterase"/>
    <property type="match status" value="2"/>
</dbReference>
<accession>A0A1G7RGC1</accession>
<dbReference type="EMBL" id="FNBT01000011">
    <property type="protein sequence ID" value="SDG09818.1"/>
    <property type="molecule type" value="Genomic_DNA"/>
</dbReference>
<dbReference type="OrthoDB" id="5174360at2"/>
<dbReference type="Proteomes" id="UP000199406">
    <property type="component" value="Unassembled WGS sequence"/>
</dbReference>
<evidence type="ECO:0000313" key="2">
    <source>
        <dbReference type="Proteomes" id="UP000199406"/>
    </source>
</evidence>
<dbReference type="AlphaFoldDB" id="A0A1G7RGC1"/>
<evidence type="ECO:0000313" key="1">
    <source>
        <dbReference type="EMBL" id="SDG09818.1"/>
    </source>
</evidence>
<reference evidence="2" key="1">
    <citation type="submission" date="2016-10" db="EMBL/GenBank/DDBJ databases">
        <authorList>
            <person name="Varghese N."/>
            <person name="Submissions S."/>
        </authorList>
    </citation>
    <scope>NUCLEOTIDE SEQUENCE [LARGE SCALE GENOMIC DNA]</scope>
    <source>
        <strain evidence="2">DSM 44268</strain>
    </source>
</reference>
<organism evidence="1 2">
    <name type="scientific">Blastococcus aurantiacus</name>
    <dbReference type="NCBI Taxonomy" id="1550231"/>
    <lineage>
        <taxon>Bacteria</taxon>
        <taxon>Bacillati</taxon>
        <taxon>Actinomycetota</taxon>
        <taxon>Actinomycetes</taxon>
        <taxon>Geodermatophilales</taxon>
        <taxon>Geodermatophilaceae</taxon>
        <taxon>Blastococcus</taxon>
    </lineage>
</organism>
<protein>
    <submittedName>
        <fullName evidence="1">Uncharacterized protein</fullName>
    </submittedName>
</protein>
<proteinExistence type="predicted"/>
<name>A0A1G7RGC1_9ACTN</name>
<dbReference type="RefSeq" id="WP_091771431.1">
    <property type="nucleotide sequence ID" value="NZ_FNBT01000011.1"/>
</dbReference>
<keyword evidence="2" id="KW-1185">Reference proteome</keyword>
<sequence>MDAPAPHRFVARVIEEAQNKIHDDDVAQQFGFTGALVPGVELFARITTPLVAGWGEEWLSGGRVDVRFRRPVYDGEELLVDVDDDRLTVTGPDGEVRCLGSAGRTADRPDLTGLDGAAPADGQVADPVVGPFGSVHEPVTVEQNEWYLDAVGEPLALYRENAWAHPGMLVKAVHRLLTRNVALGPWIHTASDCRFLGVARLPALVTSHGRVTSVGRRGRNDEVRYDALVLADGEPVLHVQHTALYRLGAAG</sequence>